<dbReference type="PANTHER" id="PTHR45947:SF3">
    <property type="entry name" value="SULFOQUINOVOSYL TRANSFERASE SQD2"/>
    <property type="match status" value="1"/>
</dbReference>
<name>A0A3N9NXH8_9BACL</name>
<organism evidence="3 4">
    <name type="scientific">Paenibacillus rhizophilus</name>
    <dbReference type="NCBI Taxonomy" id="1850366"/>
    <lineage>
        <taxon>Bacteria</taxon>
        <taxon>Bacillati</taxon>
        <taxon>Bacillota</taxon>
        <taxon>Bacilli</taxon>
        <taxon>Bacillales</taxon>
        <taxon>Paenibacillaceae</taxon>
        <taxon>Paenibacillus</taxon>
    </lineage>
</organism>
<evidence type="ECO:0000259" key="1">
    <source>
        <dbReference type="Pfam" id="PF00534"/>
    </source>
</evidence>
<dbReference type="Proteomes" id="UP000282529">
    <property type="component" value="Unassembled WGS sequence"/>
</dbReference>
<dbReference type="InterPro" id="IPR028098">
    <property type="entry name" value="Glyco_trans_4-like_N"/>
</dbReference>
<dbReference type="SUPFAM" id="SSF53756">
    <property type="entry name" value="UDP-Glycosyltransferase/glycogen phosphorylase"/>
    <property type="match status" value="1"/>
</dbReference>
<dbReference type="OrthoDB" id="9804196at2"/>
<dbReference type="InterPro" id="IPR001296">
    <property type="entry name" value="Glyco_trans_1"/>
</dbReference>
<proteinExistence type="predicted"/>
<dbReference type="EMBL" id="RQPI01000021">
    <property type="protein sequence ID" value="RQW08375.1"/>
    <property type="molecule type" value="Genomic_DNA"/>
</dbReference>
<keyword evidence="4" id="KW-1185">Reference proteome</keyword>
<dbReference type="Pfam" id="PF00534">
    <property type="entry name" value="Glycos_transf_1"/>
    <property type="match status" value="1"/>
</dbReference>
<dbReference type="Pfam" id="PF13439">
    <property type="entry name" value="Glyco_transf_4"/>
    <property type="match status" value="1"/>
</dbReference>
<sequence length="424" mass="47854">MMHIGIFMHTNYFEDFFVKGLGINEREYVESYHNDFSFDYARLLREHGIETTIYNFTKTGGEARTYHHKVVDCTVKFIPIGTLYRMYDRIPFSSRTPVFKYISQYTSTIQPDLAQILRDDGIDVLYAQEYASGRFERLAGVAKSLGIPIVAAYHGGSIPKFLMPLKKRTLSQAAYLTTLNEDEHRSMLSSLPNMKDRIRIIPNFVNRSIFHREDREEARRALGLDSGSRYIITVGRLDEHQKAHSLLVQAIESLNDFPELKVLIAGSGPDEQELRKRISDAGLEDKIILLGSVRDKNQLRHYYNACELFVLPSRYEGLPLVLLEAGACGLPAAAFNVMGVRGLIRDGENGLLAENLDPLRLADALRKLLSNPELRSEMGDRAMEIVRTQYSEEIIGAKLKALFNDSIGGGDAVKFKPAVLTGNK</sequence>
<comment type="caution">
    <text evidence="3">The sequence shown here is derived from an EMBL/GenBank/DDBJ whole genome shotgun (WGS) entry which is preliminary data.</text>
</comment>
<reference evidence="3 4" key="1">
    <citation type="submission" date="2018-11" db="EMBL/GenBank/DDBJ databases">
        <title>Genome sequence of strain 7197.</title>
        <authorList>
            <person name="Gao J."/>
            <person name="Sun J."/>
        </authorList>
    </citation>
    <scope>NUCLEOTIDE SEQUENCE [LARGE SCALE GENOMIC DNA]</scope>
    <source>
        <strain evidence="3 4">7197</strain>
    </source>
</reference>
<keyword evidence="3" id="KW-0808">Transferase</keyword>
<dbReference type="PANTHER" id="PTHR45947">
    <property type="entry name" value="SULFOQUINOVOSYL TRANSFERASE SQD2"/>
    <property type="match status" value="1"/>
</dbReference>
<dbReference type="GO" id="GO:0016757">
    <property type="term" value="F:glycosyltransferase activity"/>
    <property type="evidence" value="ECO:0007669"/>
    <property type="project" value="InterPro"/>
</dbReference>
<feature type="domain" description="Glycosyl transferase family 1" evidence="1">
    <location>
        <begin position="214"/>
        <end position="382"/>
    </location>
</feature>
<protein>
    <submittedName>
        <fullName evidence="3">Glycosyltransferase family 1 protein</fullName>
    </submittedName>
</protein>
<evidence type="ECO:0000313" key="4">
    <source>
        <dbReference type="Proteomes" id="UP000282529"/>
    </source>
</evidence>
<accession>A0A3N9NXH8</accession>
<dbReference type="Gene3D" id="3.40.50.2000">
    <property type="entry name" value="Glycogen Phosphorylase B"/>
    <property type="match status" value="2"/>
</dbReference>
<evidence type="ECO:0000313" key="3">
    <source>
        <dbReference type="EMBL" id="RQW08375.1"/>
    </source>
</evidence>
<dbReference type="AlphaFoldDB" id="A0A3N9NXH8"/>
<feature type="domain" description="Glycosyltransferase subfamily 4-like N-terminal" evidence="2">
    <location>
        <begin position="39"/>
        <end position="206"/>
    </location>
</feature>
<gene>
    <name evidence="3" type="ORF">EH198_22465</name>
</gene>
<dbReference type="InterPro" id="IPR050194">
    <property type="entry name" value="Glycosyltransferase_grp1"/>
</dbReference>
<evidence type="ECO:0000259" key="2">
    <source>
        <dbReference type="Pfam" id="PF13439"/>
    </source>
</evidence>